<comment type="caution">
    <text evidence="2">The sequence shown here is derived from an EMBL/GenBank/DDBJ whole genome shotgun (WGS) entry which is preliminary data.</text>
</comment>
<dbReference type="VEuPathDB" id="GiardiaDB:QR46_4791"/>
<dbReference type="AlphaFoldDB" id="A0A132NMJ5"/>
<organism evidence="2 3">
    <name type="scientific">Giardia duodenalis assemblage B</name>
    <dbReference type="NCBI Taxonomy" id="1394984"/>
    <lineage>
        <taxon>Eukaryota</taxon>
        <taxon>Metamonada</taxon>
        <taxon>Diplomonadida</taxon>
        <taxon>Hexamitidae</taxon>
        <taxon>Giardiinae</taxon>
        <taxon>Giardia</taxon>
    </lineage>
</organism>
<evidence type="ECO:0000313" key="3">
    <source>
        <dbReference type="Proteomes" id="UP000070089"/>
    </source>
</evidence>
<dbReference type="GO" id="GO:0004674">
    <property type="term" value="F:protein serine/threonine kinase activity"/>
    <property type="evidence" value="ECO:0007669"/>
    <property type="project" value="UniProtKB-KW"/>
</dbReference>
<feature type="compositionally biased region" description="Polar residues" evidence="1">
    <location>
        <begin position="15"/>
        <end position="36"/>
    </location>
</feature>
<keyword evidence="2" id="KW-0808">Transferase</keyword>
<dbReference type="Proteomes" id="UP000070089">
    <property type="component" value="Unassembled WGS sequence"/>
</dbReference>
<accession>A0A132NMJ5</accession>
<name>A0A132NMJ5_GIAIN</name>
<keyword evidence="2" id="KW-0723">Serine/threonine-protein kinase</keyword>
<gene>
    <name evidence="2" type="ORF">QR46_4791</name>
</gene>
<keyword evidence="2" id="KW-0418">Kinase</keyword>
<reference evidence="2 3" key="1">
    <citation type="journal article" date="2015" name="Mol. Biochem. Parasitol.">
        <title>Identification of polymorphic genes for use in assemblage B genotyping assays through comparative genomics of multiple assemblage B Giardia duodenalis isolates.</title>
        <authorList>
            <person name="Wielinga C."/>
            <person name="Thompson R.C."/>
            <person name="Monis P."/>
            <person name="Ryan U."/>
        </authorList>
    </citation>
    <scope>NUCLEOTIDE SEQUENCE [LARGE SCALE GENOMIC DNA]</scope>
    <source>
        <strain evidence="2 3">BAH15c1</strain>
    </source>
</reference>
<dbReference type="EMBL" id="JXTI01000227">
    <property type="protein sequence ID" value="KWX11254.1"/>
    <property type="molecule type" value="Genomic_DNA"/>
</dbReference>
<sequence length="131" mass="14261">MSAYALDPRAAQQIIPSHSCDSGRTSRNQAGVISSRPSHRSVGWPLGTRGTMSCSTSSRHEAISGSPTGLQQADRPVEGLLVVPRWKPVSCAASSIAGQLAVHLRRRASYSAVQHEDYDWYTIKRMQKVLS</sequence>
<proteinExistence type="predicted"/>
<evidence type="ECO:0000256" key="1">
    <source>
        <dbReference type="SAM" id="MobiDB-lite"/>
    </source>
</evidence>
<protein>
    <submittedName>
        <fullName evidence="2">Serine/threonine protein kinase</fullName>
    </submittedName>
</protein>
<evidence type="ECO:0000313" key="2">
    <source>
        <dbReference type="EMBL" id="KWX11254.1"/>
    </source>
</evidence>
<feature type="region of interest" description="Disordered" evidence="1">
    <location>
        <begin position="15"/>
        <end position="72"/>
    </location>
</feature>